<dbReference type="RefSeq" id="XP_028042946.1">
    <property type="nucleotide sequence ID" value="XM_028187145.1"/>
</dbReference>
<gene>
    <name evidence="4" type="primary">LOC114252598</name>
</gene>
<protein>
    <submittedName>
        <fullName evidence="4">GATA zinc finger domain-containing protein 14-like</fullName>
    </submittedName>
</protein>
<feature type="compositionally biased region" description="Polar residues" evidence="1">
    <location>
        <begin position="267"/>
        <end position="279"/>
    </location>
</feature>
<dbReference type="OrthoDB" id="7462897at2759"/>
<feature type="chain" id="PRO_5026953899" evidence="2">
    <location>
        <begin position="19"/>
        <end position="336"/>
    </location>
</feature>
<keyword evidence="2" id="KW-0732">Signal</keyword>
<name>A0A6J2KKS3_BOMMA</name>
<sequence>MRKKIVIFVLLVVSECNGGLITGILSGAHDVHKQVQGAVLGGLSQAFNFNVHGQFGVNQQRPPPNHEQIPSEPNQEPPNYGEQDRFPPSHNGYRPPNGQNGYERPHRPHNHRPHNHHHNNQNDNPNYEGPHNFGNKYPKPIYGNQNPNGQNNHMNHNHGPEDNLNGQPEYGNQNNLNRPGYGGQNNHNENQNNYGRPQPEFGNNNHRPTTPNHQQNYRPPFNNNNQNFNNDPYQQDNGNDDNNNGQQNHINFKPTTENPKQPDKTPNYEQNGNQNSNIDKTTKNPDQPLFIPLNPNEYTYGGDKIEVTAPKRDTNDKPKPADEDDEYAIDIRFKDQ</sequence>
<accession>A0A6J2KKS3</accession>
<feature type="compositionally biased region" description="Polar residues" evidence="1">
    <location>
        <begin position="164"/>
        <end position="177"/>
    </location>
</feature>
<feature type="compositionally biased region" description="Polar residues" evidence="1">
    <location>
        <begin position="201"/>
        <end position="213"/>
    </location>
</feature>
<feature type="signal peptide" evidence="2">
    <location>
        <begin position="1"/>
        <end position="18"/>
    </location>
</feature>
<organism evidence="3 4">
    <name type="scientific">Bombyx mandarina</name>
    <name type="common">Wild silk moth</name>
    <name type="synonym">Wild silkworm</name>
    <dbReference type="NCBI Taxonomy" id="7092"/>
    <lineage>
        <taxon>Eukaryota</taxon>
        <taxon>Metazoa</taxon>
        <taxon>Ecdysozoa</taxon>
        <taxon>Arthropoda</taxon>
        <taxon>Hexapoda</taxon>
        <taxon>Insecta</taxon>
        <taxon>Pterygota</taxon>
        <taxon>Neoptera</taxon>
        <taxon>Endopterygota</taxon>
        <taxon>Lepidoptera</taxon>
        <taxon>Glossata</taxon>
        <taxon>Ditrysia</taxon>
        <taxon>Bombycoidea</taxon>
        <taxon>Bombycidae</taxon>
        <taxon>Bombycinae</taxon>
        <taxon>Bombyx</taxon>
    </lineage>
</organism>
<evidence type="ECO:0000313" key="4">
    <source>
        <dbReference type="RefSeq" id="XP_028042946.1"/>
    </source>
</evidence>
<feature type="compositionally biased region" description="Polar residues" evidence="1">
    <location>
        <begin position="249"/>
        <end position="259"/>
    </location>
</feature>
<dbReference type="KEGG" id="bman:114252598"/>
<feature type="compositionally biased region" description="Basic residues" evidence="1">
    <location>
        <begin position="106"/>
        <end position="119"/>
    </location>
</feature>
<evidence type="ECO:0000256" key="1">
    <source>
        <dbReference type="SAM" id="MobiDB-lite"/>
    </source>
</evidence>
<dbReference type="AlphaFoldDB" id="A0A6J2KKS3"/>
<feature type="compositionally biased region" description="Low complexity" evidence="1">
    <location>
        <begin position="143"/>
        <end position="154"/>
    </location>
</feature>
<feature type="region of interest" description="Disordered" evidence="1">
    <location>
        <begin position="54"/>
        <end position="336"/>
    </location>
</feature>
<evidence type="ECO:0000256" key="2">
    <source>
        <dbReference type="SAM" id="SignalP"/>
    </source>
</evidence>
<evidence type="ECO:0000313" key="3">
    <source>
        <dbReference type="Proteomes" id="UP000504629"/>
    </source>
</evidence>
<reference evidence="4" key="1">
    <citation type="submission" date="2025-08" db="UniProtKB">
        <authorList>
            <consortium name="RefSeq"/>
        </authorList>
    </citation>
    <scope>IDENTIFICATION</scope>
    <source>
        <tissue evidence="4">Silk gland</tissue>
    </source>
</reference>
<keyword evidence="3" id="KW-1185">Reference proteome</keyword>
<feature type="compositionally biased region" description="Low complexity" evidence="1">
    <location>
        <begin position="214"/>
        <end position="248"/>
    </location>
</feature>
<feature type="compositionally biased region" description="Basic and acidic residues" evidence="1">
    <location>
        <begin position="303"/>
        <end position="321"/>
    </location>
</feature>
<feature type="compositionally biased region" description="Low complexity" evidence="1">
    <location>
        <begin position="184"/>
        <end position="195"/>
    </location>
</feature>
<proteinExistence type="predicted"/>
<dbReference type="Proteomes" id="UP000504629">
    <property type="component" value="Unplaced"/>
</dbReference>
<dbReference type="GeneID" id="114252598"/>